<dbReference type="InterPro" id="IPR019458">
    <property type="entry name" value="Est1-like_N"/>
</dbReference>
<keyword evidence="5" id="KW-1185">Reference proteome</keyword>
<feature type="compositionally biased region" description="Low complexity" evidence="1">
    <location>
        <begin position="830"/>
        <end position="845"/>
    </location>
</feature>
<feature type="region of interest" description="Disordered" evidence="1">
    <location>
        <begin position="565"/>
        <end position="628"/>
    </location>
</feature>
<feature type="compositionally biased region" description="Basic residues" evidence="1">
    <location>
        <begin position="605"/>
        <end position="619"/>
    </location>
</feature>
<accession>A0A9P8PHL2</accession>
<dbReference type="AlphaFoldDB" id="A0A9P8PHL2"/>
<comment type="caution">
    <text evidence="4">The sequence shown here is derived from an EMBL/GenBank/DDBJ whole genome shotgun (WGS) entry which is preliminary data.</text>
</comment>
<feature type="region of interest" description="Disordered" evidence="1">
    <location>
        <begin position="828"/>
        <end position="856"/>
    </location>
</feature>
<dbReference type="SUPFAM" id="SSF48452">
    <property type="entry name" value="TPR-like"/>
    <property type="match status" value="1"/>
</dbReference>
<evidence type="ECO:0000259" key="3">
    <source>
        <dbReference type="Pfam" id="PF10374"/>
    </source>
</evidence>
<evidence type="ECO:0000259" key="2">
    <source>
        <dbReference type="Pfam" id="PF10373"/>
    </source>
</evidence>
<dbReference type="Proteomes" id="UP000769528">
    <property type="component" value="Unassembled WGS sequence"/>
</dbReference>
<evidence type="ECO:0000313" key="4">
    <source>
        <dbReference type="EMBL" id="KAH3671399.1"/>
    </source>
</evidence>
<evidence type="ECO:0000256" key="1">
    <source>
        <dbReference type="SAM" id="MobiDB-lite"/>
    </source>
</evidence>
<dbReference type="InterPro" id="IPR011990">
    <property type="entry name" value="TPR-like_helical_dom_sf"/>
</dbReference>
<feature type="domain" description="Telomerase activating protein Est1-like N-terminal" evidence="3">
    <location>
        <begin position="84"/>
        <end position="205"/>
    </location>
</feature>
<dbReference type="Pfam" id="PF10374">
    <property type="entry name" value="EST1"/>
    <property type="match status" value="1"/>
</dbReference>
<proteinExistence type="predicted"/>
<reference evidence="4" key="2">
    <citation type="submission" date="2021-01" db="EMBL/GenBank/DDBJ databases">
        <authorList>
            <person name="Schikora-Tamarit M.A."/>
        </authorList>
    </citation>
    <scope>NUCLEOTIDE SEQUENCE</scope>
    <source>
        <strain evidence="4">CBS6341</strain>
    </source>
</reference>
<gene>
    <name evidence="4" type="ORF">WICMUC_004696</name>
</gene>
<feature type="compositionally biased region" description="Polar residues" evidence="1">
    <location>
        <begin position="584"/>
        <end position="595"/>
    </location>
</feature>
<organism evidence="4 5">
    <name type="scientific">Wickerhamomyces mucosus</name>
    <dbReference type="NCBI Taxonomy" id="1378264"/>
    <lineage>
        <taxon>Eukaryota</taxon>
        <taxon>Fungi</taxon>
        <taxon>Dikarya</taxon>
        <taxon>Ascomycota</taxon>
        <taxon>Saccharomycotina</taxon>
        <taxon>Saccharomycetes</taxon>
        <taxon>Phaffomycetales</taxon>
        <taxon>Wickerhamomycetaceae</taxon>
        <taxon>Wickerhamomyces</taxon>
    </lineage>
</organism>
<sequence length="856" mass="99083">MSISSHLSQIQESQIQLKSALKTISPDDVLISGILNFVRSKFVTLILKDINGSISKYQNEFLEDEIKLAQNSPSSNEETAEVMLDRIWDDFYHPVLKYYQSQFQSLKNEESKYRKRSVELNKLFTKLQKITKISSDFFKDILKQILAQYDLRFKIPSMFYDLLQLEPSVTSLKINHNDSTTVVKLVYLIHRSLLFQGVISRYRTKASHYLSKSYHEKYDKALKYCRYSELLLPSFGDARNFIGMIYDSLDDKLLALNEFARSSLSRIPSNFALSNFKTVLKSKESVIDELNQLRIQNKINSQKRYKYISIHFLSLFGYYFAFDKWSRSSGVLSNGVKIDELETDFFQNLKTFLKQNEETYENFTIDRLIILLISGITINFQDSIDITDALKFLFKFSSFLINNIIEQWESNFDNIIRSITALRILLTWIKINKLANQYSLRDFEFCFSLATLTNLIIDKYPSEEFIKPPVRNQYFNEDVGVREFTPINRILWDFDDTHIFHDSENLDIKCMGQFESHNSEVETPLRIFAIATISKKILINNRIGIEFDGVQKLFLLDKAKPLKKKKKSKPDLGKDKPQAPVKSQLKNSKGKTQYQKAKVKETKTSNKKPTKQHKSKKFVKPPSNSPSQEEIIMIDSSQLSESQSVQSKTINSAPSIEPKVLTVDELEAQLISSVPQTHISNGHGNEEFKMVNMVDSLVNDSFFSNASNQSHQVAPDYVTPPTTTTNQWSNPGNVSMDDYYKAYQSYYQSAFANNPQAQQYYQQYFNQLSNNLKNNQEQSNNNSTPVSNFYQYQTQVPLDPINLSSNGSYNYQQINGSPQQNSAYRQYLPNQNQNNNGYGNKQFNGHLYPYDQLNND</sequence>
<evidence type="ECO:0008006" key="6">
    <source>
        <dbReference type="Google" id="ProtNLM"/>
    </source>
</evidence>
<feature type="domain" description="DNA/RNA-binding" evidence="2">
    <location>
        <begin position="221"/>
        <end position="489"/>
    </location>
</feature>
<dbReference type="OrthoDB" id="69928at2759"/>
<protein>
    <recommendedName>
        <fullName evidence="6">Protein EBS1</fullName>
    </recommendedName>
</protein>
<dbReference type="Gene3D" id="1.25.40.10">
    <property type="entry name" value="Tetratricopeptide repeat domain"/>
    <property type="match status" value="1"/>
</dbReference>
<dbReference type="Pfam" id="PF10373">
    <property type="entry name" value="EST1_DNA_bind"/>
    <property type="match status" value="1"/>
</dbReference>
<evidence type="ECO:0000313" key="5">
    <source>
        <dbReference type="Proteomes" id="UP000769528"/>
    </source>
</evidence>
<reference evidence="4" key="1">
    <citation type="journal article" date="2021" name="Open Biol.">
        <title>Shared evolutionary footprints suggest mitochondrial oxidative damage underlies multiple complex I losses in fungi.</title>
        <authorList>
            <person name="Schikora-Tamarit M.A."/>
            <person name="Marcet-Houben M."/>
            <person name="Nosek J."/>
            <person name="Gabaldon T."/>
        </authorList>
    </citation>
    <scope>NUCLEOTIDE SEQUENCE</scope>
    <source>
        <strain evidence="4">CBS6341</strain>
    </source>
</reference>
<dbReference type="InterPro" id="IPR018834">
    <property type="entry name" value="DNA/RNA-bd_Est1-type"/>
</dbReference>
<name>A0A9P8PHL2_9ASCO</name>
<dbReference type="EMBL" id="JAEUBF010001281">
    <property type="protein sequence ID" value="KAH3671399.1"/>
    <property type="molecule type" value="Genomic_DNA"/>
</dbReference>